<evidence type="ECO:0000313" key="2">
    <source>
        <dbReference type="Proteomes" id="UP000249762"/>
    </source>
</evidence>
<proteinExistence type="predicted"/>
<dbReference type="RefSeq" id="WP_112665816.1">
    <property type="nucleotide sequence ID" value="NZ_QKVO01000017.1"/>
</dbReference>
<comment type="caution">
    <text evidence="1">The sequence shown here is derived from an EMBL/GenBank/DDBJ whole genome shotgun (WGS) entry which is preliminary data.</text>
</comment>
<dbReference type="AlphaFoldDB" id="A0A328PUQ1"/>
<dbReference type="Proteomes" id="UP000249762">
    <property type="component" value="Unassembled WGS sequence"/>
</dbReference>
<protein>
    <submittedName>
        <fullName evidence="1">Uncharacterized protein</fullName>
    </submittedName>
</protein>
<evidence type="ECO:0000313" key="1">
    <source>
        <dbReference type="EMBL" id="RAO94829.1"/>
    </source>
</evidence>
<dbReference type="EMBL" id="QKVO01000017">
    <property type="protein sequence ID" value="RAO94829.1"/>
    <property type="molecule type" value="Genomic_DNA"/>
</dbReference>
<gene>
    <name evidence="1" type="ORF">DNK47_02980</name>
</gene>
<name>A0A328PUQ1_9MOLU</name>
<accession>A0A328PUQ1</accession>
<keyword evidence="2" id="KW-1185">Reference proteome</keyword>
<organism evidence="1 2">
    <name type="scientific">Mycoplasma wenyonii</name>
    <dbReference type="NCBI Taxonomy" id="65123"/>
    <lineage>
        <taxon>Bacteria</taxon>
        <taxon>Bacillati</taxon>
        <taxon>Mycoplasmatota</taxon>
        <taxon>Mollicutes</taxon>
        <taxon>Mycoplasmataceae</taxon>
        <taxon>Mycoplasma</taxon>
    </lineage>
</organism>
<sequence>MSYTVRLLALALAGAGGVTGITIPLTHKYLGSNTKQQRINKEEQVKQFLSDKYCYTLVKSKLGDQIIVCQANTKKGDLLFYLLSETQEYSFKERIKTLTTFAGFNEVTTTMNLQYRDINATSTLSGFEKDNGLENLNGIPLSCVCKSFEEGKGFWDEGKAFMLCEGNIKKEVTKFEFPSPKQPLS</sequence>
<reference evidence="2" key="1">
    <citation type="submission" date="2018-06" db="EMBL/GenBank/DDBJ databases">
        <authorList>
            <person name="Martinez Ocampo F."/>
            <person name="Quiroz Castaneda R.E."/>
            <person name="Rojas Lopez X."/>
        </authorList>
    </citation>
    <scope>NUCLEOTIDE SEQUENCE [LARGE SCALE GENOMIC DNA]</scope>
    <source>
        <strain evidence="2">INIFAP02</strain>
    </source>
</reference>
<dbReference type="OrthoDB" id="9871449at2"/>